<dbReference type="Pfam" id="PF08332">
    <property type="entry name" value="CaMKII_AD"/>
    <property type="match status" value="1"/>
</dbReference>
<evidence type="ECO:0000259" key="1">
    <source>
        <dbReference type="Pfam" id="PF08332"/>
    </source>
</evidence>
<dbReference type="InterPro" id="IPR032710">
    <property type="entry name" value="NTF2-like_dom_sf"/>
</dbReference>
<keyword evidence="3" id="KW-1185">Reference proteome</keyword>
<dbReference type="Proteomes" id="UP001159405">
    <property type="component" value="Unassembled WGS sequence"/>
</dbReference>
<comment type="caution">
    <text evidence="2">The sequence shown here is derived from an EMBL/GenBank/DDBJ whole genome shotgun (WGS) entry which is preliminary data.</text>
</comment>
<feature type="domain" description="Calcium/calmodulin-dependent protein kinase II association-domain" evidence="1">
    <location>
        <begin position="5"/>
        <end position="75"/>
    </location>
</feature>
<sequence>LIFTVLGKKATPINRTILSPRVHMLGDDAACICYVRLQQFINSAGVPLTRQTEETRVWQKKSGQWVNVHLHLSNMTNSPSN</sequence>
<feature type="non-terminal residue" evidence="2">
    <location>
        <position position="1"/>
    </location>
</feature>
<dbReference type="SUPFAM" id="SSF54427">
    <property type="entry name" value="NTF2-like"/>
    <property type="match status" value="1"/>
</dbReference>
<evidence type="ECO:0000313" key="2">
    <source>
        <dbReference type="EMBL" id="CAH3154625.1"/>
    </source>
</evidence>
<gene>
    <name evidence="2" type="ORF">PLOB_00050101</name>
</gene>
<name>A0ABN8Q0E0_9CNID</name>
<reference evidence="2 3" key="1">
    <citation type="submission" date="2022-05" db="EMBL/GenBank/DDBJ databases">
        <authorList>
            <consortium name="Genoscope - CEA"/>
            <person name="William W."/>
        </authorList>
    </citation>
    <scope>NUCLEOTIDE SEQUENCE [LARGE SCALE GENOMIC DNA]</scope>
</reference>
<dbReference type="EMBL" id="CALNXK010000099">
    <property type="protein sequence ID" value="CAH3154625.1"/>
    <property type="molecule type" value="Genomic_DNA"/>
</dbReference>
<organism evidence="2 3">
    <name type="scientific">Porites lobata</name>
    <dbReference type="NCBI Taxonomy" id="104759"/>
    <lineage>
        <taxon>Eukaryota</taxon>
        <taxon>Metazoa</taxon>
        <taxon>Cnidaria</taxon>
        <taxon>Anthozoa</taxon>
        <taxon>Hexacorallia</taxon>
        <taxon>Scleractinia</taxon>
        <taxon>Fungiina</taxon>
        <taxon>Poritidae</taxon>
        <taxon>Porites</taxon>
    </lineage>
</organism>
<dbReference type="InterPro" id="IPR013543">
    <property type="entry name" value="Ca/CaM-dep_prot_kinase-assoc"/>
</dbReference>
<evidence type="ECO:0000313" key="3">
    <source>
        <dbReference type="Proteomes" id="UP001159405"/>
    </source>
</evidence>
<proteinExistence type="predicted"/>
<protein>
    <recommendedName>
        <fullName evidence="1">Calcium/calmodulin-dependent protein kinase II association-domain domain-containing protein</fullName>
    </recommendedName>
</protein>
<dbReference type="Gene3D" id="3.10.450.50">
    <property type="match status" value="1"/>
</dbReference>
<accession>A0ABN8Q0E0</accession>